<dbReference type="InterPro" id="IPR051315">
    <property type="entry name" value="Bact_Chemotaxis_CheA"/>
</dbReference>
<evidence type="ECO:0000256" key="3">
    <source>
        <dbReference type="PROSITE-ProRule" id="PRU00110"/>
    </source>
</evidence>
<dbReference type="SUPFAM" id="SSF47226">
    <property type="entry name" value="Histidine-containing phosphotransfer domain, HPT domain"/>
    <property type="match status" value="1"/>
</dbReference>
<dbReference type="Pfam" id="PF07194">
    <property type="entry name" value="P2"/>
    <property type="match status" value="1"/>
</dbReference>
<protein>
    <submittedName>
        <fullName evidence="5">Chemotaxis protein CheA</fullName>
        <ecNumber evidence="5">2.7.13.3</ecNumber>
    </submittedName>
</protein>
<evidence type="ECO:0000256" key="1">
    <source>
        <dbReference type="ARBA" id="ARBA00022840"/>
    </source>
</evidence>
<reference evidence="5 6" key="1">
    <citation type="submission" date="2018-03" db="EMBL/GenBank/DDBJ databases">
        <title>Genome sequence of Moorella humiferrea DSM 23265.</title>
        <authorList>
            <person name="Poehlein A."/>
            <person name="Daniel R."/>
        </authorList>
    </citation>
    <scope>NUCLEOTIDE SEQUENCE [LARGE SCALE GENOMIC DNA]</scope>
    <source>
        <strain evidence="5 6">DSM 23265</strain>
    </source>
</reference>
<keyword evidence="1" id="KW-0067">ATP-binding</keyword>
<keyword evidence="6" id="KW-1185">Reference proteome</keyword>
<evidence type="ECO:0000313" key="5">
    <source>
        <dbReference type="EMBL" id="PRR71644.1"/>
    </source>
</evidence>
<dbReference type="InterPro" id="IPR008207">
    <property type="entry name" value="Sig_transdc_His_kin_Hpt_dom"/>
</dbReference>
<name>A0A2T0AQQ5_9FIRM</name>
<proteinExistence type="predicted"/>
<organism evidence="5 6">
    <name type="scientific">Neomoorella humiferrea</name>
    <dbReference type="NCBI Taxonomy" id="676965"/>
    <lineage>
        <taxon>Bacteria</taxon>
        <taxon>Bacillati</taxon>
        <taxon>Bacillota</taxon>
        <taxon>Clostridia</taxon>
        <taxon>Neomoorellales</taxon>
        <taxon>Neomoorellaceae</taxon>
        <taxon>Neomoorella</taxon>
    </lineage>
</organism>
<dbReference type="PROSITE" id="PS50894">
    <property type="entry name" value="HPT"/>
    <property type="match status" value="1"/>
</dbReference>
<comment type="caution">
    <text evidence="5">The sequence shown here is derived from an EMBL/GenBank/DDBJ whole genome shotgun (WGS) entry which is preliminary data.</text>
</comment>
<evidence type="ECO:0000259" key="4">
    <source>
        <dbReference type="PROSITE" id="PS50894"/>
    </source>
</evidence>
<dbReference type="InterPro" id="IPR035891">
    <property type="entry name" value="CheY-binding_CheA"/>
</dbReference>
<dbReference type="GO" id="GO:0005524">
    <property type="term" value="F:ATP binding"/>
    <property type="evidence" value="ECO:0007669"/>
    <property type="project" value="UniProtKB-KW"/>
</dbReference>
<dbReference type="SUPFAM" id="SSF55052">
    <property type="entry name" value="CheY-binding domain of CheA"/>
    <property type="match status" value="1"/>
</dbReference>
<dbReference type="InterPro" id="IPR036641">
    <property type="entry name" value="HPT_dom_sf"/>
</dbReference>
<dbReference type="Gene3D" id="3.30.70.1110">
    <property type="entry name" value="Histidine kinase CheA-like, P2 response regulator-binding domain"/>
    <property type="match status" value="1"/>
</dbReference>
<dbReference type="Proteomes" id="UP000238415">
    <property type="component" value="Unassembled WGS sequence"/>
</dbReference>
<keyword evidence="3" id="KW-0597">Phosphoprotein</keyword>
<dbReference type="CDD" id="cd00088">
    <property type="entry name" value="HPT"/>
    <property type="match status" value="1"/>
</dbReference>
<feature type="modified residue" description="Phosphohistidine" evidence="3">
    <location>
        <position position="43"/>
    </location>
</feature>
<evidence type="ECO:0000313" key="6">
    <source>
        <dbReference type="Proteomes" id="UP000238415"/>
    </source>
</evidence>
<evidence type="ECO:0000256" key="2">
    <source>
        <dbReference type="ARBA" id="ARBA00023012"/>
    </source>
</evidence>
<dbReference type="PANTHER" id="PTHR43395:SF1">
    <property type="entry name" value="CHEMOTAXIS PROTEIN CHEA"/>
    <property type="match status" value="1"/>
</dbReference>
<keyword evidence="5" id="KW-0808">Transferase</keyword>
<keyword evidence="2" id="KW-0902">Two-component regulatory system</keyword>
<sequence>MAIDLMREFLNEAHEQLDMLEQLFLKLEEKDDRTIDAIFRIAHTLKGSAACVGLKEVADFAHKMETLLDSLRKGEVVISESVCNLLLQSGDVLRALIHGVEEGLENYVPPEYTTIINKLEHASDENIIPVQDNNNACMKLFVRIGLDLASEMRAARAFVILKRLEDIGRLKISRPSENDLLNGQVVPNAIIAVVEGDIEEEDLYECIAGYPDVTDVDVRYMVEVREPDWMRYKEYGCILESKGKRIVLDFMSGTLKLDGGALGFLGEALRRGWLLYSNDDLTFRVLSRLTLKQVA</sequence>
<keyword evidence="1" id="KW-0547">Nucleotide-binding</keyword>
<dbReference type="EC" id="2.7.13.3" evidence="5"/>
<dbReference type="RefSeq" id="WP_106005588.1">
    <property type="nucleotide sequence ID" value="NZ_CP136419.1"/>
</dbReference>
<dbReference type="SMART" id="SM00073">
    <property type="entry name" value="HPT"/>
    <property type="match status" value="1"/>
</dbReference>
<gene>
    <name evidence="5" type="primary">cheA_2</name>
    <name evidence="5" type="ORF">MOHU_16280</name>
</gene>
<dbReference type="PANTHER" id="PTHR43395">
    <property type="entry name" value="SENSOR HISTIDINE KINASE CHEA"/>
    <property type="match status" value="1"/>
</dbReference>
<dbReference type="InterPro" id="IPR010808">
    <property type="entry name" value="CheA_P2-bd"/>
</dbReference>
<dbReference type="OrthoDB" id="1723989at2"/>
<dbReference type="InterPro" id="IPR037052">
    <property type="entry name" value="CheA-like_P2_sf"/>
</dbReference>
<dbReference type="Gene3D" id="1.20.120.160">
    <property type="entry name" value="HPT domain"/>
    <property type="match status" value="1"/>
</dbReference>
<dbReference type="GO" id="GO:0000155">
    <property type="term" value="F:phosphorelay sensor kinase activity"/>
    <property type="evidence" value="ECO:0007669"/>
    <property type="project" value="InterPro"/>
</dbReference>
<feature type="domain" description="HPt" evidence="4">
    <location>
        <begin position="1"/>
        <end position="100"/>
    </location>
</feature>
<dbReference type="EMBL" id="PVXM01000033">
    <property type="protein sequence ID" value="PRR71644.1"/>
    <property type="molecule type" value="Genomic_DNA"/>
</dbReference>
<accession>A0A2T0AQQ5</accession>
<dbReference type="AlphaFoldDB" id="A0A2T0AQQ5"/>
<dbReference type="Pfam" id="PF01627">
    <property type="entry name" value="Hpt"/>
    <property type="match status" value="1"/>
</dbReference>